<organism evidence="1 2">
    <name type="scientific">Ohtaekwangia kribbensis</name>
    <dbReference type="NCBI Taxonomy" id="688913"/>
    <lineage>
        <taxon>Bacteria</taxon>
        <taxon>Pseudomonadati</taxon>
        <taxon>Bacteroidota</taxon>
        <taxon>Cytophagia</taxon>
        <taxon>Cytophagales</taxon>
        <taxon>Fulvivirgaceae</taxon>
        <taxon>Ohtaekwangia</taxon>
    </lineage>
</organism>
<reference evidence="2" key="1">
    <citation type="journal article" date="2019" name="Int. J. Syst. Evol. Microbiol.">
        <title>The Global Catalogue of Microorganisms (GCM) 10K type strain sequencing project: providing services to taxonomists for standard genome sequencing and annotation.</title>
        <authorList>
            <consortium name="The Broad Institute Genomics Platform"/>
            <consortium name="The Broad Institute Genome Sequencing Center for Infectious Disease"/>
            <person name="Wu L."/>
            <person name="Ma J."/>
        </authorList>
    </citation>
    <scope>NUCLEOTIDE SEQUENCE [LARGE SCALE GENOMIC DNA]</scope>
    <source>
        <strain evidence="2">CCUG 58938</strain>
    </source>
</reference>
<dbReference type="Proteomes" id="UP001597112">
    <property type="component" value="Unassembled WGS sequence"/>
</dbReference>
<comment type="caution">
    <text evidence="1">The sequence shown here is derived from an EMBL/GenBank/DDBJ whole genome shotgun (WGS) entry which is preliminary data.</text>
</comment>
<dbReference type="RefSeq" id="WP_377579777.1">
    <property type="nucleotide sequence ID" value="NZ_JBHTKA010000004.1"/>
</dbReference>
<protein>
    <submittedName>
        <fullName evidence="1">Uncharacterized protein</fullName>
    </submittedName>
</protein>
<name>A0ABW3K277_9BACT</name>
<accession>A0ABW3K277</accession>
<proteinExistence type="predicted"/>
<evidence type="ECO:0000313" key="1">
    <source>
        <dbReference type="EMBL" id="MFD1000368.1"/>
    </source>
</evidence>
<evidence type="ECO:0000313" key="2">
    <source>
        <dbReference type="Proteomes" id="UP001597112"/>
    </source>
</evidence>
<keyword evidence="2" id="KW-1185">Reference proteome</keyword>
<dbReference type="EMBL" id="JBHTKA010000004">
    <property type="protein sequence ID" value="MFD1000368.1"/>
    <property type="molecule type" value="Genomic_DNA"/>
</dbReference>
<sequence>MKNCIVYPFLYNAVFSMGYAWTLELARRTNRSIKLFSVISQQHEDNEKEACYYAYLKAQSDYAQHYIAKHQHVPQVKLSQVCIPTEATTPYFTLAEQLVKQVEHQPGVLVVLQPELFSNDEQQHIIQSSPSAIILPEAIEQTPEDIPARKFFDIFLRSRHFRVPDTFIHDLSRDTSLFNHLTSFFGRR</sequence>
<gene>
    <name evidence="1" type="ORF">ACFQ21_13680</name>
</gene>